<dbReference type="AlphaFoldDB" id="A0A0G0T583"/>
<evidence type="ECO:0000313" key="2">
    <source>
        <dbReference type="Proteomes" id="UP000034881"/>
    </source>
</evidence>
<accession>A0A0G0T583</accession>
<proteinExistence type="predicted"/>
<protein>
    <recommendedName>
        <fullName evidence="3">Resolvase helix-turn-helix domain protein</fullName>
    </recommendedName>
</protein>
<name>A0A0G0T583_9BACT</name>
<reference evidence="1 2" key="1">
    <citation type="journal article" date="2015" name="Nature">
        <title>rRNA introns, odd ribosomes, and small enigmatic genomes across a large radiation of phyla.</title>
        <authorList>
            <person name="Brown C.T."/>
            <person name="Hug L.A."/>
            <person name="Thomas B.C."/>
            <person name="Sharon I."/>
            <person name="Castelle C.J."/>
            <person name="Singh A."/>
            <person name="Wilkins M.J."/>
            <person name="Williams K.H."/>
            <person name="Banfield J.F."/>
        </authorList>
    </citation>
    <scope>NUCLEOTIDE SEQUENCE [LARGE SCALE GENOMIC DNA]</scope>
</reference>
<dbReference type="EMBL" id="LBYB01000003">
    <property type="protein sequence ID" value="KKR42275.1"/>
    <property type="molecule type" value="Genomic_DNA"/>
</dbReference>
<sequence>MKRKQVEYEKAMVLRKTGRSIKKIAKLLDVSVSIVHVWTKDVELTDEQRERLKRRKARVRHLRKLARQSHAEKVLRVKRLLKDANAEIKSLSEQEFFLTGVALYWAEGFKSVKEGRLGFCNSDPRMIKFIIEWFEKSLKINREDFVLRTEFNESHKDRTEEIKVFWSKLTRISLNQFEKPFYHRSGWLKDYPDRDNYFGVLRVRVRRSSELLHKMRGWIEGLSSNS</sequence>
<comment type="caution">
    <text evidence="1">The sequence shown here is derived from an EMBL/GenBank/DDBJ whole genome shotgun (WGS) entry which is preliminary data.</text>
</comment>
<dbReference type="Proteomes" id="UP000034881">
    <property type="component" value="Unassembled WGS sequence"/>
</dbReference>
<evidence type="ECO:0000313" key="1">
    <source>
        <dbReference type="EMBL" id="KKR42275.1"/>
    </source>
</evidence>
<organism evidence="1 2">
    <name type="scientific">Candidatus Daviesbacteria bacterium GW2011_GWC2_40_12</name>
    <dbReference type="NCBI Taxonomy" id="1618431"/>
    <lineage>
        <taxon>Bacteria</taxon>
        <taxon>Candidatus Daviesiibacteriota</taxon>
    </lineage>
</organism>
<gene>
    <name evidence="1" type="ORF">UT77_C0003G0070</name>
</gene>
<evidence type="ECO:0008006" key="3">
    <source>
        <dbReference type="Google" id="ProtNLM"/>
    </source>
</evidence>